<dbReference type="InterPro" id="IPR028098">
    <property type="entry name" value="Glyco_trans_4-like_N"/>
</dbReference>
<organism evidence="3 4">
    <name type="scientific">Candidatus Uhrbacteria bacterium RIFOXYB2_FULL_45_11</name>
    <dbReference type="NCBI Taxonomy" id="1802421"/>
    <lineage>
        <taxon>Bacteria</taxon>
        <taxon>Candidatus Uhriibacteriota</taxon>
    </lineage>
</organism>
<dbReference type="Pfam" id="PF00534">
    <property type="entry name" value="Glycos_transf_1"/>
    <property type="match status" value="1"/>
</dbReference>
<reference evidence="3 4" key="1">
    <citation type="journal article" date="2016" name="Nat. Commun.">
        <title>Thousands of microbial genomes shed light on interconnected biogeochemical processes in an aquifer system.</title>
        <authorList>
            <person name="Anantharaman K."/>
            <person name="Brown C.T."/>
            <person name="Hug L.A."/>
            <person name="Sharon I."/>
            <person name="Castelle C.J."/>
            <person name="Probst A.J."/>
            <person name="Thomas B.C."/>
            <person name="Singh A."/>
            <person name="Wilkins M.J."/>
            <person name="Karaoz U."/>
            <person name="Brodie E.L."/>
            <person name="Williams K.H."/>
            <person name="Hubbard S.S."/>
            <person name="Banfield J.F."/>
        </authorList>
    </citation>
    <scope>NUCLEOTIDE SEQUENCE [LARGE SCALE GENOMIC DNA]</scope>
</reference>
<sequence length="406" mass="46266">MRIIQANKYYYLRGGAENYMLSLSDWLTSTGHTVIPFAMKYAENLSSPYEKYFPSEVETENVKLNTRGLHTLGRMIYSLESRRKLATLIVEQKPDLCHVHNIYTQLSPSVLHTLSDQRVPTVMTVHDHHLVSPQYNVWADGCGPDNRDVGIVKGTLSKFHKDSFAASFAQLITHKYHRWLNIYARNVDIFLCPSKYIQQQLIRGGFPEKKLRVLPYGIDPNSTRANFTHQKYALFVGRLSEEKGIETIIQLAQILPDITFKIVGRGPEMAKLHRAGDKCPNIEFVGFRMGEELKELYANATVVLVPSRVHEVFGLSILEAMAHGKPVIASRVGGIPEVVEDGVNGFLVSPLDLSSWTESLMRIFYDDDLQKKLSRNARELIETRFSLDQHHKKLLMYYEEAIAGKK</sequence>
<protein>
    <recommendedName>
        <fullName evidence="5">Glycosyltransferase subfamily 4-like N-terminal domain-containing protein</fullName>
    </recommendedName>
</protein>
<evidence type="ECO:0000259" key="2">
    <source>
        <dbReference type="Pfam" id="PF13439"/>
    </source>
</evidence>
<dbReference type="Gene3D" id="3.40.50.2000">
    <property type="entry name" value="Glycogen Phosphorylase B"/>
    <property type="match status" value="2"/>
</dbReference>
<dbReference type="PANTHER" id="PTHR45947:SF13">
    <property type="entry name" value="TRANSFERASE"/>
    <property type="match status" value="1"/>
</dbReference>
<dbReference type="SUPFAM" id="SSF53756">
    <property type="entry name" value="UDP-Glycosyltransferase/glycogen phosphorylase"/>
    <property type="match status" value="1"/>
</dbReference>
<dbReference type="GO" id="GO:0016757">
    <property type="term" value="F:glycosyltransferase activity"/>
    <property type="evidence" value="ECO:0007669"/>
    <property type="project" value="InterPro"/>
</dbReference>
<name>A0A1F7WA85_9BACT</name>
<dbReference type="Pfam" id="PF13439">
    <property type="entry name" value="Glyco_transf_4"/>
    <property type="match status" value="1"/>
</dbReference>
<evidence type="ECO:0000259" key="1">
    <source>
        <dbReference type="Pfam" id="PF00534"/>
    </source>
</evidence>
<dbReference type="InterPro" id="IPR001296">
    <property type="entry name" value="Glyco_trans_1"/>
</dbReference>
<gene>
    <name evidence="3" type="ORF">A2318_03825</name>
</gene>
<dbReference type="CDD" id="cd03801">
    <property type="entry name" value="GT4_PimA-like"/>
    <property type="match status" value="1"/>
</dbReference>
<dbReference type="EMBL" id="MGFD01000016">
    <property type="protein sequence ID" value="OGL98994.1"/>
    <property type="molecule type" value="Genomic_DNA"/>
</dbReference>
<feature type="domain" description="Glycosyl transferase family 1" evidence="1">
    <location>
        <begin position="228"/>
        <end position="379"/>
    </location>
</feature>
<evidence type="ECO:0008006" key="5">
    <source>
        <dbReference type="Google" id="ProtNLM"/>
    </source>
</evidence>
<evidence type="ECO:0000313" key="4">
    <source>
        <dbReference type="Proteomes" id="UP000177331"/>
    </source>
</evidence>
<dbReference type="InterPro" id="IPR050194">
    <property type="entry name" value="Glycosyltransferase_grp1"/>
</dbReference>
<dbReference type="AlphaFoldDB" id="A0A1F7WA85"/>
<dbReference type="PANTHER" id="PTHR45947">
    <property type="entry name" value="SULFOQUINOVOSYL TRANSFERASE SQD2"/>
    <property type="match status" value="1"/>
</dbReference>
<dbReference type="STRING" id="1802421.A2318_03825"/>
<accession>A0A1F7WA85</accession>
<dbReference type="Proteomes" id="UP000177331">
    <property type="component" value="Unassembled WGS sequence"/>
</dbReference>
<comment type="caution">
    <text evidence="3">The sequence shown here is derived from an EMBL/GenBank/DDBJ whole genome shotgun (WGS) entry which is preliminary data.</text>
</comment>
<proteinExistence type="predicted"/>
<evidence type="ECO:0000313" key="3">
    <source>
        <dbReference type="EMBL" id="OGL98994.1"/>
    </source>
</evidence>
<feature type="domain" description="Glycosyltransferase subfamily 4-like N-terminal" evidence="2">
    <location>
        <begin position="14"/>
        <end position="221"/>
    </location>
</feature>